<dbReference type="EMBL" id="CP022347">
    <property type="protein sequence ID" value="ASQ30897.1"/>
    <property type="molecule type" value="Genomic_DNA"/>
</dbReference>
<dbReference type="OrthoDB" id="5334106at2"/>
<name>A0A222MY44_9BACT</name>
<sequence>MIKQYLDSSNEILDKLITLTDEDIQNIKQAKHDSVPKSVESKNKLIAEFYVVKKNLDNALIQLSEGGKKDLSVLLDDLDKEKLGEFKKRLKELHKKNKEYAKLVIVVKNYFDGLLNTMFDSESGTNNAYSQRQTDVQSLFKMNV</sequence>
<dbReference type="AlphaFoldDB" id="A0A222MY44"/>
<keyword evidence="2" id="KW-1185">Reference proteome</keyword>
<dbReference type="Pfam" id="PF05130">
    <property type="entry name" value="FlgN"/>
    <property type="match status" value="1"/>
</dbReference>
<evidence type="ECO:0000313" key="2">
    <source>
        <dbReference type="Proteomes" id="UP000201169"/>
    </source>
</evidence>
<dbReference type="GO" id="GO:0044780">
    <property type="term" value="P:bacterial-type flagellum assembly"/>
    <property type="evidence" value="ECO:0007669"/>
    <property type="project" value="InterPro"/>
</dbReference>
<gene>
    <name evidence="1" type="primary">flgN</name>
    <name evidence="1" type="ORF">CAV_1271</name>
</gene>
<keyword evidence="1" id="KW-0969">Cilium</keyword>
<keyword evidence="1" id="KW-0282">Flagellum</keyword>
<dbReference type="Proteomes" id="UP000201169">
    <property type="component" value="Chromosome"/>
</dbReference>
<proteinExistence type="predicted"/>
<evidence type="ECO:0000313" key="1">
    <source>
        <dbReference type="EMBL" id="ASQ30897.1"/>
    </source>
</evidence>
<reference evidence="1 2" key="1">
    <citation type="submission" date="2017-07" db="EMBL/GenBank/DDBJ databases">
        <title>Analysis of two Campylobacter avium genomes and identification of a novel hippuricase gene.</title>
        <authorList>
            <person name="Miller W.G."/>
            <person name="Chapman M.H."/>
            <person name="Yee E."/>
            <person name="Revez J."/>
            <person name="Bono J.L."/>
            <person name="Rossi M."/>
        </authorList>
    </citation>
    <scope>NUCLEOTIDE SEQUENCE [LARGE SCALE GENOMIC DNA]</scope>
    <source>
        <strain evidence="1 2">LMG 24591</strain>
    </source>
</reference>
<organism evidence="1 2">
    <name type="scientific">Campylobacter avium LMG 24591</name>
    <dbReference type="NCBI Taxonomy" id="522484"/>
    <lineage>
        <taxon>Bacteria</taxon>
        <taxon>Pseudomonadati</taxon>
        <taxon>Campylobacterota</taxon>
        <taxon>Epsilonproteobacteria</taxon>
        <taxon>Campylobacterales</taxon>
        <taxon>Campylobacteraceae</taxon>
        <taxon>Campylobacter</taxon>
    </lineage>
</organism>
<dbReference type="InterPro" id="IPR007809">
    <property type="entry name" value="FlgN-like"/>
</dbReference>
<dbReference type="RefSeq" id="WP_094325694.1">
    <property type="nucleotide sequence ID" value="NZ_CP022347.1"/>
</dbReference>
<protein>
    <submittedName>
        <fullName evidence="1">Flagellar biosynthesis protein FlgN</fullName>
    </submittedName>
</protein>
<dbReference type="KEGG" id="cavi:CAV_1271"/>
<accession>A0A222MY44</accession>
<keyword evidence="1" id="KW-0966">Cell projection</keyword>